<dbReference type="InParanoid" id="A0A068VCT6"/>
<feature type="domain" description="Peptidase C1A papain C-terminal" evidence="3">
    <location>
        <begin position="51"/>
        <end position="248"/>
    </location>
</feature>
<dbReference type="EMBL" id="HG739347">
    <property type="protein sequence ID" value="CDP18640.1"/>
    <property type="molecule type" value="Genomic_DNA"/>
</dbReference>
<dbReference type="CDD" id="cd02248">
    <property type="entry name" value="Peptidase_C1A"/>
    <property type="match status" value="1"/>
</dbReference>
<dbReference type="InterPro" id="IPR013128">
    <property type="entry name" value="Peptidase_C1A"/>
</dbReference>
<evidence type="ECO:0000259" key="4">
    <source>
        <dbReference type="SMART" id="SM00848"/>
    </source>
</evidence>
<dbReference type="OrthoDB" id="10253408at2759"/>
<dbReference type="FunFam" id="3.90.70.10:FF:000332">
    <property type="entry name" value="Cathepsin L1"/>
    <property type="match status" value="1"/>
</dbReference>
<dbReference type="Pfam" id="PF00112">
    <property type="entry name" value="Peptidase_C1"/>
    <property type="match status" value="1"/>
</dbReference>
<dbReference type="OMA" id="CCACFFA"/>
<sequence>MAHYGCVYKDEVEKADRYKIFKDNVEFIESFNKAGTKSYKFGINQFADLTNAEFKATRNKMLLGIFSSCSFRRDSRLKTGKLISLSEQELVDCDAAGEDQGCNGGLMDDAFTFIIKNNGLTTEANYPYQAVDGTCNTNKEASSAAKITGYEDVPANNEAALLKAVANQPVSVAIDASGSAFQFYSSGVFTGDCGTELDHGVTAVGYGTSSDGTKILYVYIRDYWLLENSWGTHWGEHGYITMYASYPTALVEDS</sequence>
<accession>A0A068VCT6</accession>
<dbReference type="SUPFAM" id="SSF54001">
    <property type="entry name" value="Cysteine proteinases"/>
    <property type="match status" value="1"/>
</dbReference>
<dbReference type="PhylomeDB" id="A0A068VCT6"/>
<evidence type="ECO:0000259" key="3">
    <source>
        <dbReference type="SMART" id="SM00645"/>
    </source>
</evidence>
<dbReference type="PANTHER" id="PTHR12411">
    <property type="entry name" value="CYSTEINE PROTEASE FAMILY C1-RELATED"/>
    <property type="match status" value="1"/>
</dbReference>
<protein>
    <submittedName>
        <fullName evidence="5">Uncharacterized protein</fullName>
    </submittedName>
</protein>
<evidence type="ECO:0000256" key="2">
    <source>
        <dbReference type="ARBA" id="ARBA00023157"/>
    </source>
</evidence>
<dbReference type="InterPro" id="IPR013201">
    <property type="entry name" value="Prot_inhib_I29"/>
</dbReference>
<dbReference type="STRING" id="49390.A0A068VCT6"/>
<organism evidence="5 6">
    <name type="scientific">Coffea canephora</name>
    <name type="common">Robusta coffee</name>
    <dbReference type="NCBI Taxonomy" id="49390"/>
    <lineage>
        <taxon>Eukaryota</taxon>
        <taxon>Viridiplantae</taxon>
        <taxon>Streptophyta</taxon>
        <taxon>Embryophyta</taxon>
        <taxon>Tracheophyta</taxon>
        <taxon>Spermatophyta</taxon>
        <taxon>Magnoliopsida</taxon>
        <taxon>eudicotyledons</taxon>
        <taxon>Gunneridae</taxon>
        <taxon>Pentapetalae</taxon>
        <taxon>asterids</taxon>
        <taxon>lamiids</taxon>
        <taxon>Gentianales</taxon>
        <taxon>Rubiaceae</taxon>
        <taxon>Ixoroideae</taxon>
        <taxon>Gardenieae complex</taxon>
        <taxon>Bertiereae - Coffeeae clade</taxon>
        <taxon>Coffeeae</taxon>
        <taxon>Coffea</taxon>
    </lineage>
</organism>
<dbReference type="AlphaFoldDB" id="A0A068VCT6"/>
<evidence type="ECO:0000313" key="5">
    <source>
        <dbReference type="EMBL" id="CDP18640.1"/>
    </source>
</evidence>
<dbReference type="Proteomes" id="UP000295252">
    <property type="component" value="Chromosome VIII"/>
</dbReference>
<evidence type="ECO:0000313" key="6">
    <source>
        <dbReference type="Proteomes" id="UP000295252"/>
    </source>
</evidence>
<proteinExistence type="inferred from homology"/>
<dbReference type="GO" id="GO:0008234">
    <property type="term" value="F:cysteine-type peptidase activity"/>
    <property type="evidence" value="ECO:0007669"/>
    <property type="project" value="InterPro"/>
</dbReference>
<feature type="domain" description="Cathepsin propeptide inhibitor" evidence="4">
    <location>
        <begin position="1"/>
        <end position="54"/>
    </location>
</feature>
<dbReference type="InterPro" id="IPR000668">
    <property type="entry name" value="Peptidase_C1A_C"/>
</dbReference>
<dbReference type="GO" id="GO:0006508">
    <property type="term" value="P:proteolysis"/>
    <property type="evidence" value="ECO:0007669"/>
    <property type="project" value="InterPro"/>
</dbReference>
<gene>
    <name evidence="5" type="ORF">GSCOC_T00004129001</name>
</gene>
<dbReference type="Gene3D" id="3.90.70.10">
    <property type="entry name" value="Cysteine proteinases"/>
    <property type="match status" value="1"/>
</dbReference>
<dbReference type="PROSITE" id="PS00639">
    <property type="entry name" value="THIOL_PROTEASE_HIS"/>
    <property type="match status" value="1"/>
</dbReference>
<evidence type="ECO:0000256" key="1">
    <source>
        <dbReference type="ARBA" id="ARBA00008455"/>
    </source>
</evidence>
<dbReference type="Gene3D" id="1.10.287.2250">
    <property type="match status" value="1"/>
</dbReference>
<dbReference type="InterPro" id="IPR038765">
    <property type="entry name" value="Papain-like_cys_pep_sf"/>
</dbReference>
<keyword evidence="2" id="KW-1015">Disulfide bond</keyword>
<comment type="similarity">
    <text evidence="1">Belongs to the peptidase C1 family.</text>
</comment>
<dbReference type="SMART" id="SM00848">
    <property type="entry name" value="Inhibitor_I29"/>
    <property type="match status" value="1"/>
</dbReference>
<dbReference type="InterPro" id="IPR039417">
    <property type="entry name" value="Peptidase_C1A_papain-like"/>
</dbReference>
<keyword evidence="6" id="KW-1185">Reference proteome</keyword>
<reference evidence="6" key="1">
    <citation type="journal article" date="2014" name="Science">
        <title>The coffee genome provides insight into the convergent evolution of caffeine biosynthesis.</title>
        <authorList>
            <person name="Denoeud F."/>
            <person name="Carretero-Paulet L."/>
            <person name="Dereeper A."/>
            <person name="Droc G."/>
            <person name="Guyot R."/>
            <person name="Pietrella M."/>
            <person name="Zheng C."/>
            <person name="Alberti A."/>
            <person name="Anthony F."/>
            <person name="Aprea G."/>
            <person name="Aury J.M."/>
            <person name="Bento P."/>
            <person name="Bernard M."/>
            <person name="Bocs S."/>
            <person name="Campa C."/>
            <person name="Cenci A."/>
            <person name="Combes M.C."/>
            <person name="Crouzillat D."/>
            <person name="Da Silva C."/>
            <person name="Daddiego L."/>
            <person name="De Bellis F."/>
            <person name="Dussert S."/>
            <person name="Garsmeur O."/>
            <person name="Gayraud T."/>
            <person name="Guignon V."/>
            <person name="Jahn K."/>
            <person name="Jamilloux V."/>
            <person name="Joet T."/>
            <person name="Labadie K."/>
            <person name="Lan T."/>
            <person name="Leclercq J."/>
            <person name="Lepelley M."/>
            <person name="Leroy T."/>
            <person name="Li L.T."/>
            <person name="Librado P."/>
            <person name="Lopez L."/>
            <person name="Munoz A."/>
            <person name="Noel B."/>
            <person name="Pallavicini A."/>
            <person name="Perrotta G."/>
            <person name="Poncet V."/>
            <person name="Pot D."/>
            <person name="Priyono X."/>
            <person name="Rigoreau M."/>
            <person name="Rouard M."/>
            <person name="Rozas J."/>
            <person name="Tranchant-Dubreuil C."/>
            <person name="VanBuren R."/>
            <person name="Zhang Q."/>
            <person name="Andrade A.C."/>
            <person name="Argout X."/>
            <person name="Bertrand B."/>
            <person name="de Kochko A."/>
            <person name="Graziosi G."/>
            <person name="Henry R.J."/>
            <person name="Jayarama X."/>
            <person name="Ming R."/>
            <person name="Nagai C."/>
            <person name="Rounsley S."/>
            <person name="Sankoff D."/>
            <person name="Giuliano G."/>
            <person name="Albert V.A."/>
            <person name="Wincker P."/>
            <person name="Lashermes P."/>
        </authorList>
    </citation>
    <scope>NUCLEOTIDE SEQUENCE [LARGE SCALE GENOMIC DNA]</scope>
    <source>
        <strain evidence="6">cv. DH200-94</strain>
    </source>
</reference>
<name>A0A068VCT6_COFCA</name>
<dbReference type="SMART" id="SM00645">
    <property type="entry name" value="Pept_C1"/>
    <property type="match status" value="1"/>
</dbReference>
<dbReference type="InterPro" id="IPR025660">
    <property type="entry name" value="Pept_his_AS"/>
</dbReference>
<dbReference type="Gramene" id="CDP18640">
    <property type="protein sequence ID" value="CDP18640"/>
    <property type="gene ID" value="GSCOC_T00004129001"/>
</dbReference>
<dbReference type="Pfam" id="PF08246">
    <property type="entry name" value="Inhibitor_I29"/>
    <property type="match status" value="1"/>
</dbReference>